<organism evidence="1 2">
    <name type="scientific">Arachis hypogaea</name>
    <name type="common">Peanut</name>
    <dbReference type="NCBI Taxonomy" id="3818"/>
    <lineage>
        <taxon>Eukaryota</taxon>
        <taxon>Viridiplantae</taxon>
        <taxon>Streptophyta</taxon>
        <taxon>Embryophyta</taxon>
        <taxon>Tracheophyta</taxon>
        <taxon>Spermatophyta</taxon>
        <taxon>Magnoliopsida</taxon>
        <taxon>eudicotyledons</taxon>
        <taxon>Gunneridae</taxon>
        <taxon>Pentapetalae</taxon>
        <taxon>rosids</taxon>
        <taxon>fabids</taxon>
        <taxon>Fabales</taxon>
        <taxon>Fabaceae</taxon>
        <taxon>Papilionoideae</taxon>
        <taxon>50 kb inversion clade</taxon>
        <taxon>dalbergioids sensu lato</taxon>
        <taxon>Dalbergieae</taxon>
        <taxon>Pterocarpus clade</taxon>
        <taxon>Arachis</taxon>
    </lineage>
</organism>
<comment type="caution">
    <text evidence="1">The sequence shown here is derived from an EMBL/GenBank/DDBJ whole genome shotgun (WGS) entry which is preliminary data.</text>
</comment>
<sequence length="430" mass="50187">MKDVANLRVYYNGEIIPNTQEGVTFVCKCPFSFSIPCTMSFIELQNSLCDNIESHMSKRVNNILYRNPVQVFGGLIQFQIMSIIDDAYNDDSEEEFKANYEVDDKNDDGDNAVNLAVQNEANSIVNHLLFGVKGNIMAEDCEFSIGIEFGSRESVIFAIKSYTIFRCVNYTRHRHSTQNARGMLDSKERLLGDQEIHWQTHVHYGDDFIKSCQVGFRTLVEADPLIKVKSIIVEAQFRHIRSNFSRRFKNPYLHKLVVNISYSRMEQEYNKNYQRLKELGEAYTRWCDEIGVEKWVLAFDGGHCWGHVMMNLVECINFALKGTRNLLLTAIIRSTFYRLNKLFTRKSVEAYECVCNGSTYLEFITRRVEEIVNLLTDTIKYLRFVKCMTILYTLLILRNDFAIMRHDCQVYVLDVYKMLEICKVYRGEFL</sequence>
<dbReference type="EMBL" id="SDMP01000009">
    <property type="protein sequence ID" value="RYR39110.1"/>
    <property type="molecule type" value="Genomic_DNA"/>
</dbReference>
<dbReference type="AlphaFoldDB" id="A0A445BKB7"/>
<evidence type="ECO:0000313" key="1">
    <source>
        <dbReference type="EMBL" id="RYR39110.1"/>
    </source>
</evidence>
<dbReference type="Proteomes" id="UP000289738">
    <property type="component" value="Chromosome A09"/>
</dbReference>
<accession>A0A445BKB7</accession>
<name>A0A445BKB7_ARAHY</name>
<keyword evidence="2" id="KW-1185">Reference proteome</keyword>
<protein>
    <recommendedName>
        <fullName evidence="3">SWIM-type domain-containing protein</fullName>
    </recommendedName>
</protein>
<reference evidence="1 2" key="1">
    <citation type="submission" date="2019-01" db="EMBL/GenBank/DDBJ databases">
        <title>Sequencing of cultivated peanut Arachis hypogaea provides insights into genome evolution and oil improvement.</title>
        <authorList>
            <person name="Chen X."/>
        </authorList>
    </citation>
    <scope>NUCLEOTIDE SEQUENCE [LARGE SCALE GENOMIC DNA]</scope>
    <source>
        <strain evidence="2">cv. Fuhuasheng</strain>
        <tissue evidence="1">Leaves</tissue>
    </source>
</reference>
<evidence type="ECO:0000313" key="2">
    <source>
        <dbReference type="Proteomes" id="UP000289738"/>
    </source>
</evidence>
<evidence type="ECO:0008006" key="3">
    <source>
        <dbReference type="Google" id="ProtNLM"/>
    </source>
</evidence>
<gene>
    <name evidence="1" type="ORF">Ahy_A09g044541</name>
</gene>
<proteinExistence type="predicted"/>